<dbReference type="EMBL" id="JBHSLF010000022">
    <property type="protein sequence ID" value="MFC5344559.1"/>
    <property type="molecule type" value="Genomic_DNA"/>
</dbReference>
<reference evidence="2" key="1">
    <citation type="journal article" date="2019" name="Int. J. Syst. Evol. Microbiol.">
        <title>The Global Catalogue of Microorganisms (GCM) 10K type strain sequencing project: providing services to taxonomists for standard genome sequencing and annotation.</title>
        <authorList>
            <consortium name="The Broad Institute Genomics Platform"/>
            <consortium name="The Broad Institute Genome Sequencing Center for Infectious Disease"/>
            <person name="Wu L."/>
            <person name="Ma J."/>
        </authorList>
    </citation>
    <scope>NUCLEOTIDE SEQUENCE [LARGE SCALE GENOMIC DNA]</scope>
    <source>
        <strain evidence="2">JCM 12125</strain>
    </source>
</reference>
<protein>
    <submittedName>
        <fullName evidence="1">Uncharacterized protein</fullName>
    </submittedName>
</protein>
<accession>A0ABW0FTC0</accession>
<sequence length="75" mass="8444">MGQLLNYTPPKLSQHAIDALCQELIDAAEFMADEQILCVADALHDTLRHRKQLRSKIHQRVEERLCSGGGPAFPF</sequence>
<gene>
    <name evidence="1" type="ORF">ACFPIE_11590</name>
</gene>
<evidence type="ECO:0000313" key="1">
    <source>
        <dbReference type="EMBL" id="MFC5344559.1"/>
    </source>
</evidence>
<dbReference type="RefSeq" id="WP_374037196.1">
    <property type="nucleotide sequence ID" value="NZ_CP169082.1"/>
</dbReference>
<evidence type="ECO:0000313" key="2">
    <source>
        <dbReference type="Proteomes" id="UP001596152"/>
    </source>
</evidence>
<comment type="caution">
    <text evidence="1">The sequence shown here is derived from an EMBL/GenBank/DDBJ whole genome shotgun (WGS) entry which is preliminary data.</text>
</comment>
<name>A0ABW0FTC0_9CAUL</name>
<organism evidence="1 2">
    <name type="scientific">Brevundimonas staleyi</name>
    <dbReference type="NCBI Taxonomy" id="74326"/>
    <lineage>
        <taxon>Bacteria</taxon>
        <taxon>Pseudomonadati</taxon>
        <taxon>Pseudomonadota</taxon>
        <taxon>Alphaproteobacteria</taxon>
        <taxon>Caulobacterales</taxon>
        <taxon>Caulobacteraceae</taxon>
        <taxon>Brevundimonas</taxon>
    </lineage>
</organism>
<keyword evidence="2" id="KW-1185">Reference proteome</keyword>
<proteinExistence type="predicted"/>
<dbReference type="Proteomes" id="UP001596152">
    <property type="component" value="Unassembled WGS sequence"/>
</dbReference>